<evidence type="ECO:0000256" key="19">
    <source>
        <dbReference type="ARBA" id="ARBA00047808"/>
    </source>
</evidence>
<evidence type="ECO:0000256" key="7">
    <source>
        <dbReference type="ARBA" id="ARBA00013025"/>
    </source>
</evidence>
<dbReference type="OrthoDB" id="9809356at2"/>
<evidence type="ECO:0000256" key="6">
    <source>
        <dbReference type="ARBA" id="ARBA00013023"/>
    </source>
</evidence>
<dbReference type="EC" id="6.3.2.12" evidence="6"/>
<dbReference type="PROSITE" id="PS01012">
    <property type="entry name" value="FOLYLPOLYGLU_SYNT_2"/>
    <property type="match status" value="1"/>
</dbReference>
<name>A0A0E9N3D0_9BACT</name>
<dbReference type="SUPFAM" id="SSF53623">
    <property type="entry name" value="MurD-like peptide ligases, catalytic domain"/>
    <property type="match status" value="1"/>
</dbReference>
<evidence type="ECO:0000256" key="8">
    <source>
        <dbReference type="ARBA" id="ARBA00019357"/>
    </source>
</evidence>
<evidence type="ECO:0000256" key="11">
    <source>
        <dbReference type="ARBA" id="ARBA00022741"/>
    </source>
</evidence>
<dbReference type="PIRSF" id="PIRSF001563">
    <property type="entry name" value="Folylpolyglu_synth"/>
    <property type="match status" value="1"/>
</dbReference>
<dbReference type="EMBL" id="BBWV01000003">
    <property type="protein sequence ID" value="GAO44467.1"/>
    <property type="molecule type" value="Genomic_DNA"/>
</dbReference>
<evidence type="ECO:0000256" key="16">
    <source>
        <dbReference type="ARBA" id="ARBA00030592"/>
    </source>
</evidence>
<keyword evidence="11 22" id="KW-0547">Nucleotide-binding</keyword>
<gene>
    <name evidence="25" type="primary">folC</name>
    <name evidence="25" type="ORF">FPE01S_03_05040</name>
</gene>
<comment type="pathway">
    <text evidence="4">Cofactor biosynthesis; tetrahydrofolylpolyglutamate biosynthesis.</text>
</comment>
<proteinExistence type="inferred from homology"/>
<comment type="similarity">
    <text evidence="5 22">Belongs to the folylpolyglutamate synthase family.</text>
</comment>
<keyword evidence="26" id="KW-1185">Reference proteome</keyword>
<dbReference type="Pfam" id="PF02875">
    <property type="entry name" value="Mur_ligase_C"/>
    <property type="match status" value="1"/>
</dbReference>
<dbReference type="RefSeq" id="WP_046370388.1">
    <property type="nucleotide sequence ID" value="NZ_BBWV01000003.1"/>
</dbReference>
<dbReference type="InterPro" id="IPR013221">
    <property type="entry name" value="Mur_ligase_cen"/>
</dbReference>
<evidence type="ECO:0000256" key="9">
    <source>
        <dbReference type="ARBA" id="ARBA00022598"/>
    </source>
</evidence>
<comment type="pathway">
    <text evidence="3">Cofactor biosynthesis; tetrahydrofolate biosynthesis; 7,8-dihydrofolate from 2-amino-4-hydroxy-6-hydroxymethyl-7,8-dihydropteridine diphosphate and 4-aminobenzoate: step 2/2.</text>
</comment>
<reference evidence="25 26" key="1">
    <citation type="submission" date="2015-04" db="EMBL/GenBank/DDBJ databases">
        <title>Whole genome shotgun sequence of Flavihumibacter petaseus NBRC 106054.</title>
        <authorList>
            <person name="Miyazawa S."/>
            <person name="Hosoyama A."/>
            <person name="Hashimoto M."/>
            <person name="Noguchi M."/>
            <person name="Tsuchikane K."/>
            <person name="Ohji S."/>
            <person name="Yamazoe A."/>
            <person name="Ichikawa N."/>
            <person name="Kimura A."/>
            <person name="Fujita N."/>
        </authorList>
    </citation>
    <scope>NUCLEOTIDE SEQUENCE [LARGE SCALE GENOMIC DNA]</scope>
    <source>
        <strain evidence="25 26">NBRC 106054</strain>
    </source>
</reference>
<dbReference type="EC" id="6.3.2.17" evidence="7"/>
<organism evidence="25 26">
    <name type="scientific">Flavihumibacter petaseus NBRC 106054</name>
    <dbReference type="NCBI Taxonomy" id="1220578"/>
    <lineage>
        <taxon>Bacteria</taxon>
        <taxon>Pseudomonadati</taxon>
        <taxon>Bacteroidota</taxon>
        <taxon>Chitinophagia</taxon>
        <taxon>Chitinophagales</taxon>
        <taxon>Chitinophagaceae</taxon>
        <taxon>Flavihumibacter</taxon>
    </lineage>
</organism>
<dbReference type="NCBIfam" id="TIGR01499">
    <property type="entry name" value="folC"/>
    <property type="match status" value="1"/>
</dbReference>
<dbReference type="Proteomes" id="UP000033121">
    <property type="component" value="Unassembled WGS sequence"/>
</dbReference>
<dbReference type="GO" id="GO:0008841">
    <property type="term" value="F:dihydrofolate synthase activity"/>
    <property type="evidence" value="ECO:0007669"/>
    <property type="project" value="UniProtKB-EC"/>
</dbReference>
<evidence type="ECO:0000256" key="12">
    <source>
        <dbReference type="ARBA" id="ARBA00022840"/>
    </source>
</evidence>
<comment type="function">
    <text evidence="2">Functions in two distinct reactions of the de novo folate biosynthetic pathway. Catalyzes the addition of a glutamate residue to dihydropteroate (7,8-dihydropteroate or H2Pte) to form dihydrofolate (7,8-dihydrofolate monoglutamate or H2Pte-Glu). Also catalyzes successive additions of L-glutamate to tetrahydrofolate or 10-formyltetrahydrofolate or 5,10-methylenetetrahydrofolate, leading to folylpolyglutamate derivatives.</text>
</comment>
<evidence type="ECO:0000256" key="4">
    <source>
        <dbReference type="ARBA" id="ARBA00005150"/>
    </source>
</evidence>
<evidence type="ECO:0000256" key="2">
    <source>
        <dbReference type="ARBA" id="ARBA00002714"/>
    </source>
</evidence>
<accession>A0A0E9N3D0</accession>
<evidence type="ECO:0000256" key="10">
    <source>
        <dbReference type="ARBA" id="ARBA00022723"/>
    </source>
</evidence>
<dbReference type="PANTHER" id="PTHR11136">
    <property type="entry name" value="FOLYLPOLYGLUTAMATE SYNTHASE-RELATED"/>
    <property type="match status" value="1"/>
</dbReference>
<keyword evidence="14" id="KW-0289">Folate biosynthesis</keyword>
<dbReference type="GO" id="GO:0005737">
    <property type="term" value="C:cytoplasm"/>
    <property type="evidence" value="ECO:0007669"/>
    <property type="project" value="TreeGrafter"/>
</dbReference>
<dbReference type="GO" id="GO:0004326">
    <property type="term" value="F:tetrahydrofolylpolyglutamate synthase activity"/>
    <property type="evidence" value="ECO:0007669"/>
    <property type="project" value="UniProtKB-EC"/>
</dbReference>
<dbReference type="SUPFAM" id="SSF53244">
    <property type="entry name" value="MurD-like peptide ligases, peptide-binding domain"/>
    <property type="match status" value="1"/>
</dbReference>
<comment type="caution">
    <text evidence="25">The sequence shown here is derived from an EMBL/GenBank/DDBJ whole genome shotgun (WGS) entry which is preliminary data.</text>
</comment>
<dbReference type="STRING" id="1220578.FPE01S_03_05040"/>
<evidence type="ECO:0000259" key="23">
    <source>
        <dbReference type="Pfam" id="PF02875"/>
    </source>
</evidence>
<comment type="catalytic activity">
    <reaction evidence="20">
        <text>(6R)-5,10-methylenetetrahydrofolyl-(gamma-L-Glu)(n) + L-glutamate + ATP = (6R)-5,10-methylenetetrahydrofolyl-(gamma-L-Glu)(n+1) + ADP + phosphate + H(+)</text>
        <dbReference type="Rhea" id="RHEA:51912"/>
        <dbReference type="Rhea" id="RHEA-COMP:13257"/>
        <dbReference type="Rhea" id="RHEA-COMP:13258"/>
        <dbReference type="ChEBI" id="CHEBI:15378"/>
        <dbReference type="ChEBI" id="CHEBI:29985"/>
        <dbReference type="ChEBI" id="CHEBI:30616"/>
        <dbReference type="ChEBI" id="CHEBI:43474"/>
        <dbReference type="ChEBI" id="CHEBI:136572"/>
        <dbReference type="ChEBI" id="CHEBI:456216"/>
        <dbReference type="EC" id="6.3.2.17"/>
    </reaction>
</comment>
<dbReference type="GO" id="GO:0046656">
    <property type="term" value="P:folic acid biosynthetic process"/>
    <property type="evidence" value="ECO:0007669"/>
    <property type="project" value="UniProtKB-KW"/>
</dbReference>
<dbReference type="Gene3D" id="3.90.190.20">
    <property type="entry name" value="Mur ligase, C-terminal domain"/>
    <property type="match status" value="1"/>
</dbReference>
<comment type="cofactor">
    <cofactor evidence="1">
        <name>Mg(2+)</name>
        <dbReference type="ChEBI" id="CHEBI:18420"/>
    </cofactor>
</comment>
<dbReference type="InterPro" id="IPR018109">
    <property type="entry name" value="Folylpolyglutamate_synth_CS"/>
</dbReference>
<dbReference type="GO" id="GO:0046872">
    <property type="term" value="F:metal ion binding"/>
    <property type="evidence" value="ECO:0007669"/>
    <property type="project" value="UniProtKB-KW"/>
</dbReference>
<dbReference type="AlphaFoldDB" id="A0A0E9N3D0"/>
<comment type="catalytic activity">
    <reaction evidence="19">
        <text>10-formyltetrahydrofolyl-(gamma-L-Glu)(n) + L-glutamate + ATP = 10-formyltetrahydrofolyl-(gamma-L-Glu)(n+1) + ADP + phosphate + H(+)</text>
        <dbReference type="Rhea" id="RHEA:51904"/>
        <dbReference type="Rhea" id="RHEA-COMP:13088"/>
        <dbReference type="Rhea" id="RHEA-COMP:14300"/>
        <dbReference type="ChEBI" id="CHEBI:15378"/>
        <dbReference type="ChEBI" id="CHEBI:29985"/>
        <dbReference type="ChEBI" id="CHEBI:30616"/>
        <dbReference type="ChEBI" id="CHEBI:43474"/>
        <dbReference type="ChEBI" id="CHEBI:134413"/>
        <dbReference type="ChEBI" id="CHEBI:456216"/>
        <dbReference type="EC" id="6.3.2.17"/>
    </reaction>
</comment>
<dbReference type="InterPro" id="IPR001645">
    <property type="entry name" value="Folylpolyglutamate_synth"/>
</dbReference>
<keyword evidence="9 22" id="KW-0436">Ligase</keyword>
<evidence type="ECO:0000256" key="13">
    <source>
        <dbReference type="ARBA" id="ARBA00022842"/>
    </source>
</evidence>
<evidence type="ECO:0000256" key="21">
    <source>
        <dbReference type="ARBA" id="ARBA00049161"/>
    </source>
</evidence>
<evidence type="ECO:0000256" key="5">
    <source>
        <dbReference type="ARBA" id="ARBA00008276"/>
    </source>
</evidence>
<dbReference type="GO" id="GO:0005524">
    <property type="term" value="F:ATP binding"/>
    <property type="evidence" value="ECO:0007669"/>
    <property type="project" value="UniProtKB-KW"/>
</dbReference>
<protein>
    <recommendedName>
        <fullName evidence="8">Dihydrofolate synthase/folylpolyglutamate synthase</fullName>
        <ecNumber evidence="6">6.3.2.12</ecNumber>
        <ecNumber evidence="7">6.3.2.17</ecNumber>
    </recommendedName>
    <alternativeName>
        <fullName evidence="17">Folylpoly-gamma-glutamate synthetase-dihydrofolate synthetase</fullName>
    </alternativeName>
    <alternativeName>
        <fullName evidence="15">Folylpolyglutamate synthetase</fullName>
    </alternativeName>
    <alternativeName>
        <fullName evidence="16">Tetrahydrofolylpolyglutamate synthase</fullName>
    </alternativeName>
</protein>
<evidence type="ECO:0000313" key="26">
    <source>
        <dbReference type="Proteomes" id="UP000033121"/>
    </source>
</evidence>
<dbReference type="InterPro" id="IPR004101">
    <property type="entry name" value="Mur_ligase_C"/>
</dbReference>
<feature type="domain" description="Mur ligase C-terminal" evidence="23">
    <location>
        <begin position="303"/>
        <end position="420"/>
    </location>
</feature>
<comment type="catalytic activity">
    <reaction evidence="18">
        <text>(6S)-5,6,7,8-tetrahydrofolyl-(gamma-L-Glu)(n) + L-glutamate + ATP = (6S)-5,6,7,8-tetrahydrofolyl-(gamma-L-Glu)(n+1) + ADP + phosphate + H(+)</text>
        <dbReference type="Rhea" id="RHEA:10580"/>
        <dbReference type="Rhea" id="RHEA-COMP:14738"/>
        <dbReference type="Rhea" id="RHEA-COMP:14740"/>
        <dbReference type="ChEBI" id="CHEBI:15378"/>
        <dbReference type="ChEBI" id="CHEBI:29985"/>
        <dbReference type="ChEBI" id="CHEBI:30616"/>
        <dbReference type="ChEBI" id="CHEBI:43474"/>
        <dbReference type="ChEBI" id="CHEBI:141005"/>
        <dbReference type="ChEBI" id="CHEBI:456216"/>
        <dbReference type="EC" id="6.3.2.17"/>
    </reaction>
</comment>
<evidence type="ECO:0000256" key="3">
    <source>
        <dbReference type="ARBA" id="ARBA00004799"/>
    </source>
</evidence>
<keyword evidence="13" id="KW-0460">Magnesium</keyword>
<sequence length="429" mass="46723">MDYTASLSFLYSRLPMFSKLGADAYKKDLHNILALEEKLGNNYRKFKSIHVAGTNGKGSTSHMLAAVLQEAGYKTGLLTSPHLHDFRERIRINGQMIPESFVAAFTTNSIPLIDAIEPSFFELTVSMAFAWFAQENIEVAVIETGLGGRLDSTNIVTPEISIITNIGLDHQNILGPDLATIAGEKAGIIKQGVPVVIGEANAETLPVFEAVAKSKQAPMSVASEAQQLIQWGKNGNRLDATVRDTDRTDGHQYQLDLTGEYQTRNLLTVLQAIRILQRAGWNINEKAIQSGLSQTRKLTGLHGRWEQISESPRVILDVGHNADGIRAIVRQLGLETFAHLHIVIGMVKDKDISAALELLPKTATYYFTAANIPRALPADELALKAGSYGLSGRSWPDVNQALNAAKAKAGKNDLVLVCGSVFIVGEVTW</sequence>
<keyword evidence="12 22" id="KW-0067">ATP-binding</keyword>
<dbReference type="PANTHER" id="PTHR11136:SF0">
    <property type="entry name" value="DIHYDROFOLATE SYNTHETASE-RELATED"/>
    <property type="match status" value="1"/>
</dbReference>
<evidence type="ECO:0000259" key="24">
    <source>
        <dbReference type="Pfam" id="PF08245"/>
    </source>
</evidence>
<evidence type="ECO:0000256" key="18">
    <source>
        <dbReference type="ARBA" id="ARBA00047493"/>
    </source>
</evidence>
<comment type="catalytic activity">
    <reaction evidence="21">
        <text>7,8-dihydropteroate + L-glutamate + ATP = 7,8-dihydrofolate + ADP + phosphate + H(+)</text>
        <dbReference type="Rhea" id="RHEA:23584"/>
        <dbReference type="ChEBI" id="CHEBI:15378"/>
        <dbReference type="ChEBI" id="CHEBI:17839"/>
        <dbReference type="ChEBI" id="CHEBI:29985"/>
        <dbReference type="ChEBI" id="CHEBI:30616"/>
        <dbReference type="ChEBI" id="CHEBI:43474"/>
        <dbReference type="ChEBI" id="CHEBI:57451"/>
        <dbReference type="ChEBI" id="CHEBI:456216"/>
        <dbReference type="EC" id="6.3.2.12"/>
    </reaction>
</comment>
<evidence type="ECO:0000256" key="20">
    <source>
        <dbReference type="ARBA" id="ARBA00049035"/>
    </source>
</evidence>
<dbReference type="Pfam" id="PF08245">
    <property type="entry name" value="Mur_ligase_M"/>
    <property type="match status" value="1"/>
</dbReference>
<evidence type="ECO:0000256" key="1">
    <source>
        <dbReference type="ARBA" id="ARBA00001946"/>
    </source>
</evidence>
<evidence type="ECO:0000256" key="15">
    <source>
        <dbReference type="ARBA" id="ARBA00030048"/>
    </source>
</evidence>
<keyword evidence="10" id="KW-0479">Metal-binding</keyword>
<dbReference type="Gene3D" id="3.40.1190.10">
    <property type="entry name" value="Mur-like, catalytic domain"/>
    <property type="match status" value="1"/>
</dbReference>
<dbReference type="InterPro" id="IPR036615">
    <property type="entry name" value="Mur_ligase_C_dom_sf"/>
</dbReference>
<evidence type="ECO:0000256" key="22">
    <source>
        <dbReference type="PIRNR" id="PIRNR001563"/>
    </source>
</evidence>
<dbReference type="FunFam" id="3.40.1190.10:FF:000011">
    <property type="entry name" value="Folylpolyglutamate synthase/dihydrofolate synthase"/>
    <property type="match status" value="1"/>
</dbReference>
<evidence type="ECO:0000256" key="14">
    <source>
        <dbReference type="ARBA" id="ARBA00022909"/>
    </source>
</evidence>
<evidence type="ECO:0000256" key="17">
    <source>
        <dbReference type="ARBA" id="ARBA00032510"/>
    </source>
</evidence>
<evidence type="ECO:0000313" key="25">
    <source>
        <dbReference type="EMBL" id="GAO44467.1"/>
    </source>
</evidence>
<dbReference type="InterPro" id="IPR036565">
    <property type="entry name" value="Mur-like_cat_sf"/>
</dbReference>
<feature type="domain" description="Mur ligase central" evidence="24">
    <location>
        <begin position="51"/>
        <end position="271"/>
    </location>
</feature>